<evidence type="ECO:0000313" key="2">
    <source>
        <dbReference type="Proteomes" id="UP000239757"/>
    </source>
</evidence>
<reference evidence="1 2" key="1">
    <citation type="submission" date="2015-01" db="EMBL/GenBank/DDBJ databases">
        <title>Genome of allotetraploid Gossypium barbadense reveals genomic plasticity and fiber elongation in cotton evolution.</title>
        <authorList>
            <person name="Chen X."/>
            <person name="Liu X."/>
            <person name="Zhao B."/>
            <person name="Zheng H."/>
            <person name="Hu Y."/>
            <person name="Lu G."/>
            <person name="Yang C."/>
            <person name="Chen J."/>
            <person name="Shan C."/>
            <person name="Zhang L."/>
            <person name="Zhou Y."/>
            <person name="Wang L."/>
            <person name="Guo W."/>
            <person name="Bai Y."/>
            <person name="Ruan J."/>
            <person name="Shangguan X."/>
            <person name="Mao Y."/>
            <person name="Jiang J."/>
            <person name="Zhu Y."/>
            <person name="Lei J."/>
            <person name="Kang H."/>
            <person name="Chen S."/>
            <person name="He X."/>
            <person name="Wang R."/>
            <person name="Wang Y."/>
            <person name="Chen J."/>
            <person name="Wang L."/>
            <person name="Yu S."/>
            <person name="Wang B."/>
            <person name="Wei J."/>
            <person name="Song S."/>
            <person name="Lu X."/>
            <person name="Gao Z."/>
            <person name="Gu W."/>
            <person name="Deng X."/>
            <person name="Ma D."/>
            <person name="Wang S."/>
            <person name="Liang W."/>
            <person name="Fang L."/>
            <person name="Cai C."/>
            <person name="Zhu X."/>
            <person name="Zhou B."/>
            <person name="Zhang Y."/>
            <person name="Chen Z."/>
            <person name="Xu S."/>
            <person name="Zhu R."/>
            <person name="Wang S."/>
            <person name="Zhang T."/>
            <person name="Zhao G."/>
        </authorList>
    </citation>
    <scope>NUCLEOTIDE SEQUENCE [LARGE SCALE GENOMIC DNA]</scope>
    <source>
        <strain evidence="2">cv. Xinhai21</strain>
        <tissue evidence="1">Leaf</tissue>
    </source>
</reference>
<evidence type="ECO:0000313" key="1">
    <source>
        <dbReference type="EMBL" id="PPS10008.1"/>
    </source>
</evidence>
<accession>A0A2P5Y360</accession>
<protein>
    <submittedName>
        <fullName evidence="1">Uncharacterized protein</fullName>
    </submittedName>
</protein>
<name>A0A2P5Y360_GOSBA</name>
<proteinExistence type="predicted"/>
<sequence length="183" mass="20575">MGLWTGGSSYEACGNSRNGCRTSAIARTKEEPDTLCLFEDGTATFLSLDDDIMYLKRSCPATIPRPFILGVCGLRPYRMAVLSFVRFSHARVLLSMAYRHGRVSCPCRRNRIPYHWHTCVFPFPRSCSPIKFTHGHVARPWGFIASHVFGKSCPTSTQPYRKVVFLPLLGHGLRHAYVPGHVC</sequence>
<dbReference type="AlphaFoldDB" id="A0A2P5Y360"/>
<organism evidence="1 2">
    <name type="scientific">Gossypium barbadense</name>
    <name type="common">Sea Island cotton</name>
    <name type="synonym">Hibiscus barbadensis</name>
    <dbReference type="NCBI Taxonomy" id="3634"/>
    <lineage>
        <taxon>Eukaryota</taxon>
        <taxon>Viridiplantae</taxon>
        <taxon>Streptophyta</taxon>
        <taxon>Embryophyta</taxon>
        <taxon>Tracheophyta</taxon>
        <taxon>Spermatophyta</taxon>
        <taxon>Magnoliopsida</taxon>
        <taxon>eudicotyledons</taxon>
        <taxon>Gunneridae</taxon>
        <taxon>Pentapetalae</taxon>
        <taxon>rosids</taxon>
        <taxon>malvids</taxon>
        <taxon>Malvales</taxon>
        <taxon>Malvaceae</taxon>
        <taxon>Malvoideae</taxon>
        <taxon>Gossypium</taxon>
    </lineage>
</organism>
<dbReference type="Proteomes" id="UP000239757">
    <property type="component" value="Unassembled WGS sequence"/>
</dbReference>
<dbReference type="EMBL" id="KZ663788">
    <property type="protein sequence ID" value="PPS10008.1"/>
    <property type="molecule type" value="Genomic_DNA"/>
</dbReference>
<gene>
    <name evidence="1" type="ORF">GOBAR_AA10635</name>
</gene>